<proteinExistence type="predicted"/>
<sequence>MRTVNLLKRITFSLLSTLILALIWHELFNAERAIKTIIEDELTHVPKANQVVENDFKQISQRNYKDTSEEKFIKPIDLITNLNYQILEEFKYFNDSDEFQLDLRFADLNVYRDYKKRSETLMEISKNYFEFSKKIDFISWLAHKNLLSWHFNKKVFPWEEKLNFQTSFKEIEKLLPYNQTKVGKNGRYLLDLNPYYNKKYEESKKPKDRLNKVDGRFIDTYTGLFLDLSVVTNLKNEFKDFELEDIPDFVTFCKTPHYYTYDDIFPLINTTFNGIEGFYRPHYYMDILKKEFGPNLIDKVHNNFKFDDGKMEWIELKIDDVNGEL</sequence>
<dbReference type="GO" id="GO:0016020">
    <property type="term" value="C:membrane"/>
    <property type="evidence" value="ECO:0007669"/>
    <property type="project" value="UniProtKB-SubCell"/>
</dbReference>
<comment type="subcellular location">
    <subcellularLocation>
        <location evidence="1">Membrane</location>
        <topology evidence="1">Single-pass membrane protein</topology>
    </subcellularLocation>
</comment>
<keyword evidence="4" id="KW-0472">Membrane</keyword>
<protein>
    <submittedName>
        <fullName evidence="5">Uncharacterized protein</fullName>
    </submittedName>
</protein>
<gene>
    <name evidence="5" type="ORF">HK099_002747</name>
</gene>
<keyword evidence="6" id="KW-1185">Reference proteome</keyword>
<dbReference type="InterPro" id="IPR009644">
    <property type="entry name" value="FKTN/MNN4/W02B3.4-1"/>
</dbReference>
<dbReference type="Proteomes" id="UP001211065">
    <property type="component" value="Unassembled WGS sequence"/>
</dbReference>
<evidence type="ECO:0000256" key="4">
    <source>
        <dbReference type="ARBA" id="ARBA00023136"/>
    </source>
</evidence>
<reference evidence="5" key="1">
    <citation type="submission" date="2020-05" db="EMBL/GenBank/DDBJ databases">
        <title>Phylogenomic resolution of chytrid fungi.</title>
        <authorList>
            <person name="Stajich J.E."/>
            <person name="Amses K."/>
            <person name="Simmons R."/>
            <person name="Seto K."/>
            <person name="Myers J."/>
            <person name="Bonds A."/>
            <person name="Quandt C.A."/>
            <person name="Barry K."/>
            <person name="Liu P."/>
            <person name="Grigoriev I."/>
            <person name="Longcore J.E."/>
            <person name="James T.Y."/>
        </authorList>
    </citation>
    <scope>NUCLEOTIDE SEQUENCE</scope>
    <source>
        <strain evidence="5">JEL0476</strain>
    </source>
</reference>
<evidence type="ECO:0000313" key="5">
    <source>
        <dbReference type="EMBL" id="KAJ3200263.1"/>
    </source>
</evidence>
<organism evidence="5 6">
    <name type="scientific">Clydaea vesicula</name>
    <dbReference type="NCBI Taxonomy" id="447962"/>
    <lineage>
        <taxon>Eukaryota</taxon>
        <taxon>Fungi</taxon>
        <taxon>Fungi incertae sedis</taxon>
        <taxon>Chytridiomycota</taxon>
        <taxon>Chytridiomycota incertae sedis</taxon>
        <taxon>Chytridiomycetes</taxon>
        <taxon>Lobulomycetales</taxon>
        <taxon>Lobulomycetaceae</taxon>
        <taxon>Clydaea</taxon>
    </lineage>
</organism>
<dbReference type="EMBL" id="JADGJW010001939">
    <property type="protein sequence ID" value="KAJ3200263.1"/>
    <property type="molecule type" value="Genomic_DNA"/>
</dbReference>
<evidence type="ECO:0000256" key="1">
    <source>
        <dbReference type="ARBA" id="ARBA00004167"/>
    </source>
</evidence>
<dbReference type="AlphaFoldDB" id="A0AAD5TSS5"/>
<dbReference type="PANTHER" id="PTHR15407">
    <property type="entry name" value="FUKUTIN-RELATED"/>
    <property type="match status" value="1"/>
</dbReference>
<comment type="caution">
    <text evidence="5">The sequence shown here is derived from an EMBL/GenBank/DDBJ whole genome shotgun (WGS) entry which is preliminary data.</text>
</comment>
<evidence type="ECO:0000256" key="3">
    <source>
        <dbReference type="ARBA" id="ARBA00022989"/>
    </source>
</evidence>
<name>A0AAD5TSS5_9FUNG</name>
<keyword evidence="3" id="KW-1133">Transmembrane helix</keyword>
<accession>A0AAD5TSS5</accession>
<keyword evidence="2" id="KW-0812">Transmembrane</keyword>
<evidence type="ECO:0000256" key="2">
    <source>
        <dbReference type="ARBA" id="ARBA00022692"/>
    </source>
</evidence>
<dbReference type="PANTHER" id="PTHR15407:SF28">
    <property type="entry name" value="RIBITOL-5-PHOSPHATE TRANSFERASE FKTN"/>
    <property type="match status" value="1"/>
</dbReference>
<evidence type="ECO:0000313" key="6">
    <source>
        <dbReference type="Proteomes" id="UP001211065"/>
    </source>
</evidence>